<dbReference type="FunFam" id="1.10.1200.10:FF:000007">
    <property type="entry name" value="Probable polyketide synthase pks17"/>
    <property type="match status" value="1"/>
</dbReference>
<dbReference type="Pfam" id="PF22953">
    <property type="entry name" value="SpnB_Rossmann"/>
    <property type="match status" value="1"/>
</dbReference>
<dbReference type="GO" id="GO:0006633">
    <property type="term" value="P:fatty acid biosynthetic process"/>
    <property type="evidence" value="ECO:0007669"/>
    <property type="project" value="InterPro"/>
</dbReference>
<dbReference type="InterPro" id="IPR009081">
    <property type="entry name" value="PP-bd_ACP"/>
</dbReference>
<dbReference type="SMART" id="SM00823">
    <property type="entry name" value="PKS_PP"/>
    <property type="match status" value="1"/>
</dbReference>
<dbReference type="SMART" id="SM00827">
    <property type="entry name" value="PKS_AT"/>
    <property type="match status" value="2"/>
</dbReference>
<dbReference type="InterPro" id="IPR032821">
    <property type="entry name" value="PKS_assoc"/>
</dbReference>
<dbReference type="RefSeq" id="WP_184760230.1">
    <property type="nucleotide sequence ID" value="NZ_JACHJU010000010.1"/>
</dbReference>
<dbReference type="GO" id="GO:0004315">
    <property type="term" value="F:3-oxoacyl-[acyl-carrier-protein] synthase activity"/>
    <property type="evidence" value="ECO:0007669"/>
    <property type="project" value="InterPro"/>
</dbReference>
<feature type="domain" description="Ketosynthase family 3 (KS3)" evidence="11">
    <location>
        <begin position="37"/>
        <end position="447"/>
    </location>
</feature>
<feature type="active site" description="Proton donor; for dehydratase activity" evidence="9">
    <location>
        <position position="1474"/>
    </location>
</feature>
<dbReference type="EMBL" id="JACHJU010000010">
    <property type="protein sequence ID" value="MBB4944401.1"/>
    <property type="molecule type" value="Genomic_DNA"/>
</dbReference>
<dbReference type="SUPFAM" id="SSF51735">
    <property type="entry name" value="NAD(P)-binding Rossmann-fold domains"/>
    <property type="match status" value="2"/>
</dbReference>
<dbReference type="SMART" id="SM00822">
    <property type="entry name" value="PKS_KR"/>
    <property type="match status" value="1"/>
</dbReference>
<dbReference type="Pfam" id="PF16197">
    <property type="entry name" value="KAsynt_C_assoc"/>
    <property type="match status" value="1"/>
</dbReference>
<keyword evidence="4" id="KW-0597">Phosphoprotein</keyword>
<dbReference type="Gene3D" id="3.30.70.3290">
    <property type="match status" value="2"/>
</dbReference>
<dbReference type="InterPro" id="IPR020807">
    <property type="entry name" value="PKS_DH"/>
</dbReference>
<gene>
    <name evidence="13" type="ORF">FHR32_008807</name>
</gene>
<accession>A0A7W7WEQ3</accession>
<feature type="active site" description="Proton acceptor; for dehydratase activity" evidence="9">
    <location>
        <position position="1307"/>
    </location>
</feature>
<dbReference type="PANTHER" id="PTHR43775:SF51">
    <property type="entry name" value="INACTIVE PHENOLPHTHIOCEROL SYNTHESIS POLYKETIDE SYNTHASE TYPE I PKS1-RELATED"/>
    <property type="match status" value="1"/>
</dbReference>
<dbReference type="GO" id="GO:0033068">
    <property type="term" value="P:macrolide biosynthetic process"/>
    <property type="evidence" value="ECO:0007669"/>
    <property type="project" value="UniProtKB-ARBA"/>
</dbReference>
<dbReference type="InterPro" id="IPR001227">
    <property type="entry name" value="Ac_transferase_dom_sf"/>
</dbReference>
<proteinExistence type="predicted"/>
<dbReference type="FunFam" id="3.40.366.10:FF:000002">
    <property type="entry name" value="Probable polyketide synthase 2"/>
    <property type="match status" value="1"/>
</dbReference>
<feature type="region of interest" description="C-terminal hotdog fold" evidence="9">
    <location>
        <begin position="1413"/>
        <end position="1553"/>
    </location>
</feature>
<dbReference type="Gene3D" id="3.10.129.110">
    <property type="entry name" value="Polyketide synthase dehydratase"/>
    <property type="match status" value="1"/>
</dbReference>
<evidence type="ECO:0000256" key="7">
    <source>
        <dbReference type="ARBA" id="ARBA00023268"/>
    </source>
</evidence>
<evidence type="ECO:0000259" key="10">
    <source>
        <dbReference type="PROSITE" id="PS50075"/>
    </source>
</evidence>
<dbReference type="Pfam" id="PF00550">
    <property type="entry name" value="PP-binding"/>
    <property type="match status" value="1"/>
</dbReference>
<dbReference type="Pfam" id="PF00109">
    <property type="entry name" value="ketoacyl-synt"/>
    <property type="match status" value="1"/>
</dbReference>
<dbReference type="InterPro" id="IPR001031">
    <property type="entry name" value="Thioesterase"/>
</dbReference>
<dbReference type="InterPro" id="IPR014031">
    <property type="entry name" value="Ketoacyl_synth_C"/>
</dbReference>
<keyword evidence="5 13" id="KW-0808">Transferase</keyword>
<keyword evidence="3" id="KW-0596">Phosphopantetheine</keyword>
<reference evidence="13 14" key="1">
    <citation type="submission" date="2020-08" db="EMBL/GenBank/DDBJ databases">
        <title>Sequencing the genomes of 1000 actinobacteria strains.</title>
        <authorList>
            <person name="Klenk H.-P."/>
        </authorList>
    </citation>
    <scope>NUCLEOTIDE SEQUENCE [LARGE SCALE GENOMIC DNA]</scope>
    <source>
        <strain evidence="13 14">DSM 43023</strain>
    </source>
</reference>
<dbReference type="InterPro" id="IPR049552">
    <property type="entry name" value="PKS_DH_N"/>
</dbReference>
<dbReference type="InterPro" id="IPR042104">
    <property type="entry name" value="PKS_dehydratase_sf"/>
</dbReference>
<protein>
    <submittedName>
        <fullName evidence="13">Acyl transferase domain-containing protein/thioesterase domain-containing protein/NADP-dependent 3-hydroxy acid dehydrogenase YdfG</fullName>
    </submittedName>
</protein>
<dbReference type="Pfam" id="PF08659">
    <property type="entry name" value="KR"/>
    <property type="match status" value="1"/>
</dbReference>
<sequence length="2364" mass="246955">MATTSTSDRKVVEALRAALKETERLREQNRKLSSALREPIAIVGMGCRYPGGVSSPEELWRFVADGRDGISDFPGDRGWDVERLYDPDSEREGTSYTRRGGFLHDAAEFDPGFFGISPREAEVMDPQQRLLLETSWEALEDAGVDPAVLKGSPTGVFAGVMYHDYPDSHGSGAIVSGRVAYALGLEGPAVSVDTACSSSLVALHLAVTALRQEECSLALAGGVTVMATPGTFVEFSRQRGLSRDGRCRAFAEGADGTGFAEGVGVLVLERLSDARRNGHRILAVVRGSAINQDGASNGITAPNGPSQHRVIRSALANARVAADQVDAVEAHGTATTLGDPIEAQALIAAYGQNRERPLWLGSIKSNIGHTQAAAGVAGVIKMVMAMRHGMLPKTLHVDEPSAQVDWSAGAVELLTEPVEWPRNGHPRRAGISSFGISGTNAHVIIEQAPETAEPVQVRPASTPVVPWTLSARSKEALTAQAERLLTHVNERPELDVLDVGFSLATSRSALKHRAVVVGSNREELLHGLAALAAGGPAAGVVRDVARTGGRTALLFTGQGSQRAGMGRELCEAFPAFAEAFDAVCAGFDGLLDLPLRRVVFAEEGSAAAELLNETAYTQCALFAVEVALFRLVESWGVKPDFLAGHSIGELAAAHVAGVFSLEEGCRLVAARGRLMQALPAGGAMVAIAATEQEVLPFLDERVGVAAVNGPASVVVSGEEEAVLAVAARFERVKRLNVSHAFHSPLMEPMLAEFALVAESVSYVSPTVPVVSNVTGRPVEAFSADYWVRHVREAVRFDDGVRFLAGQGVTRFMELGPDAVLTGMAQGSLNSEKAILAPALRRNRGEVATLTSAVGRLHASGLRVDWPAFFGGRGARRVDLPTYAFQRKPYWRNDLDGSTTVVVERAEPARPAVPAPATGPAPGVAFLFSGQGHQRAGMGRELYAASEVFAGALDAVCAQFDRRLDRPLRQVMFAEEGSAEAGLLDQTAVAQAAMFAVEVALFRLMESSGVRPELLVGHSIGELAAAHVAGVFSLRDACVLVAARGRLLQELPGRGAMVAVKATEDEVRPLLTEGVGIAEVNGPRSLVISGDEAAVLEVAGRLERQGRTTRRLRARQAFQSPLTEPVLAEFRQVAESVSYGAPTIPVVSGVTGQVASAEELGSADHWVRQLRETVRFGDGVRHALAEGMTRFVELGPDGVLTGMARDCLEGQPDGVVFVPTLNGTQPETYALTTALAQLRVNGVELDRGSLAPARPQPKAADSPSDVAAAGLSAAHHPFFAAVTALADSDGVVLTGRLSLATHPWLADHVVGGSVFFPGTGFVELAVRAGDQVACDRVEELMLETPLVLPERGAVQLQVVVGAPDDSGARPVKMYSRPEDGAGEEAAWNRHATGVLASGTGAETFALAEWPPQGAAPVELDGLYDNMAAAGLVYGPAFQGLRRAWRRGGEVFAEVVLPAEQSGEATRFGLHPAVLDASLHALALTGPDGQGADSAAVPFSWSGVSLHATGASALRVRLSTAPSGEVTLHVADAAGSPVASVDALKLLPLSAARTAAAQGANRDWLFRVEWTPVGAAAAAPVSYADFDALTGDADRPVPEVVLLPCDGTGDVRAATHRALAALRSWSDAERFGSSTLVVLTRGAVAVEAGVDVPDLAGAAVWGLIRSSQAEGEDRVVLLDADSADVSGALLAEVVASGEPQVAVRDGVVHRARLARVRGETGGGGMAALDGNGTVLLTGGTGALGGLVARHLVAEYGVRRLLLTSRRGGEAPGTAELVADLAGLGAEVQVAACDVADRESAAAMLARIPAEHPLTAVVHAAGVLDDGTIASLTPERIDAVLRPKADAAWNLHELTRDLPLTAFVLFSSAAGVLGGPGQGNYAAANTFLDGLALHRRAQGLPGQSLAWGLWAGAGGMGSSARQGIPALSAAEGLALLDAALGSAEPVLVPMKLERRSLTGDVPPMLRGLVTAGRRSAAGLVDPKVLRSQLAGLPDTGRLQVLLDLVRAHTATVLGHPGPEAVDPEQDFLESGFDSLTAVELRNSLNAATGLRLGTTVVFDSANPATLAAQLQTELAVATEGGESGSAPAVSTGAESDTLGALFGEAVRGGKVEEGQALLVAAANIRPVLTVNEIPAPRKLAQGPKRPRLILFSTPMAMGGVHQHAKFAANWRGVRNVAALPIPGFSRGESLPNSVDVVLHVFSESVIQAAEGEPFVLVGHSSGGILAHATAAHLESRGERPAGVVLLDTYPPEHEIAMEAVVGQMAVNLLDREASFGRFDSARLSAMGRYIGMIHDFTLDPIAAPILLVRPDQWLDGGNEDTVSGIGEWRTSWETAHTVVDVPGNHFSIVEDEAATTAEAMEKWLRVI</sequence>
<evidence type="ECO:0000256" key="6">
    <source>
        <dbReference type="ARBA" id="ARBA00023194"/>
    </source>
</evidence>
<dbReference type="Pfam" id="PF08990">
    <property type="entry name" value="Docking"/>
    <property type="match status" value="1"/>
</dbReference>
<dbReference type="Pfam" id="PF00975">
    <property type="entry name" value="Thioesterase"/>
    <property type="match status" value="1"/>
</dbReference>
<evidence type="ECO:0000256" key="3">
    <source>
        <dbReference type="ARBA" id="ARBA00022450"/>
    </source>
</evidence>
<dbReference type="InterPro" id="IPR049551">
    <property type="entry name" value="PKS_DH_C"/>
</dbReference>
<dbReference type="PROSITE" id="PS00012">
    <property type="entry name" value="PHOSPHOPANTETHEINE"/>
    <property type="match status" value="1"/>
</dbReference>
<evidence type="ECO:0000313" key="13">
    <source>
        <dbReference type="EMBL" id="MBB4944401.1"/>
    </source>
</evidence>
<evidence type="ECO:0000259" key="12">
    <source>
        <dbReference type="PROSITE" id="PS52019"/>
    </source>
</evidence>
<keyword evidence="7" id="KW-0511">Multifunctional enzyme</keyword>
<dbReference type="Gene3D" id="1.10.1200.10">
    <property type="entry name" value="ACP-like"/>
    <property type="match status" value="1"/>
</dbReference>
<dbReference type="CDD" id="cd08956">
    <property type="entry name" value="KR_3_FAS_SDR_x"/>
    <property type="match status" value="1"/>
</dbReference>
<evidence type="ECO:0000256" key="9">
    <source>
        <dbReference type="PROSITE-ProRule" id="PRU01363"/>
    </source>
</evidence>
<evidence type="ECO:0000313" key="14">
    <source>
        <dbReference type="Proteomes" id="UP000534286"/>
    </source>
</evidence>
<dbReference type="InterPro" id="IPR016035">
    <property type="entry name" value="Acyl_Trfase/lysoPLipase"/>
</dbReference>
<evidence type="ECO:0000256" key="2">
    <source>
        <dbReference type="ARBA" id="ARBA00004792"/>
    </source>
</evidence>
<keyword evidence="6" id="KW-0045">Antibiotic biosynthesis</keyword>
<dbReference type="InterPro" id="IPR057326">
    <property type="entry name" value="KR_dom"/>
</dbReference>
<evidence type="ECO:0000256" key="5">
    <source>
        <dbReference type="ARBA" id="ARBA00022679"/>
    </source>
</evidence>
<dbReference type="PROSITE" id="PS52019">
    <property type="entry name" value="PKS_MFAS_DH"/>
    <property type="match status" value="1"/>
</dbReference>
<dbReference type="InterPro" id="IPR016036">
    <property type="entry name" value="Malonyl_transacylase_ACP-bd"/>
</dbReference>
<dbReference type="InterPro" id="IPR020802">
    <property type="entry name" value="TesA-like"/>
</dbReference>
<dbReference type="InterPro" id="IPR016039">
    <property type="entry name" value="Thiolase-like"/>
</dbReference>
<evidence type="ECO:0000256" key="4">
    <source>
        <dbReference type="ARBA" id="ARBA00022553"/>
    </source>
</evidence>
<dbReference type="InterPro" id="IPR006162">
    <property type="entry name" value="Ppantetheine_attach_site"/>
</dbReference>
<comment type="pathway">
    <text evidence="2">Antibiotic biosynthesis.</text>
</comment>
<dbReference type="Gene3D" id="3.40.50.1820">
    <property type="entry name" value="alpha/beta hydrolase"/>
    <property type="match status" value="1"/>
</dbReference>
<dbReference type="InterPro" id="IPR055123">
    <property type="entry name" value="SpnB-like_Rossmann"/>
</dbReference>
<dbReference type="InterPro" id="IPR015083">
    <property type="entry name" value="NorB/c/GfsB-D-like_docking"/>
</dbReference>
<feature type="domain" description="PKS/mFAS DH" evidence="12">
    <location>
        <begin position="1275"/>
        <end position="1553"/>
    </location>
</feature>
<dbReference type="SMART" id="SM00824">
    <property type="entry name" value="PKS_TE"/>
    <property type="match status" value="1"/>
</dbReference>
<dbReference type="InterPro" id="IPR013968">
    <property type="entry name" value="PKS_KR"/>
</dbReference>
<dbReference type="InterPro" id="IPR020806">
    <property type="entry name" value="PKS_PP-bd"/>
</dbReference>
<evidence type="ECO:0000259" key="11">
    <source>
        <dbReference type="PROSITE" id="PS52004"/>
    </source>
</evidence>
<dbReference type="InterPro" id="IPR014030">
    <property type="entry name" value="Ketoacyl_synth_N"/>
</dbReference>
<keyword evidence="8" id="KW-0012">Acyltransferase</keyword>
<dbReference type="Gene3D" id="3.40.50.720">
    <property type="entry name" value="NAD(P)-binding Rossmann-like Domain"/>
    <property type="match status" value="1"/>
</dbReference>
<dbReference type="Pfam" id="PF02801">
    <property type="entry name" value="Ketoacyl-synt_C"/>
    <property type="match status" value="1"/>
</dbReference>
<evidence type="ECO:0000256" key="1">
    <source>
        <dbReference type="ARBA" id="ARBA00001957"/>
    </source>
</evidence>
<organism evidence="13 14">
    <name type="scientific">Streptosporangium album</name>
    <dbReference type="NCBI Taxonomy" id="47479"/>
    <lineage>
        <taxon>Bacteria</taxon>
        <taxon>Bacillati</taxon>
        <taxon>Actinomycetota</taxon>
        <taxon>Actinomycetes</taxon>
        <taxon>Streptosporangiales</taxon>
        <taxon>Streptosporangiaceae</taxon>
        <taxon>Streptosporangium</taxon>
    </lineage>
</organism>
<dbReference type="SMART" id="SM00825">
    <property type="entry name" value="PKS_KS"/>
    <property type="match status" value="1"/>
</dbReference>
<dbReference type="SUPFAM" id="SSF55048">
    <property type="entry name" value="Probable ACP-binding domain of malonyl-CoA ACP transacylase"/>
    <property type="match status" value="2"/>
</dbReference>
<dbReference type="Pfam" id="PF00698">
    <property type="entry name" value="Acyl_transf_1"/>
    <property type="match status" value="2"/>
</dbReference>
<evidence type="ECO:0000256" key="8">
    <source>
        <dbReference type="ARBA" id="ARBA00023315"/>
    </source>
</evidence>
<feature type="region of interest" description="N-terminal hotdog fold" evidence="9">
    <location>
        <begin position="1275"/>
        <end position="1401"/>
    </location>
</feature>
<dbReference type="SMART" id="SM00826">
    <property type="entry name" value="PKS_DH"/>
    <property type="match status" value="1"/>
</dbReference>
<dbReference type="GO" id="GO:0031177">
    <property type="term" value="F:phosphopantetheine binding"/>
    <property type="evidence" value="ECO:0007669"/>
    <property type="project" value="InterPro"/>
</dbReference>
<dbReference type="SUPFAM" id="SSF52151">
    <property type="entry name" value="FabD/lysophospholipase-like"/>
    <property type="match status" value="2"/>
</dbReference>
<dbReference type="InterPro" id="IPR029058">
    <property type="entry name" value="AB_hydrolase_fold"/>
</dbReference>
<dbReference type="FunFam" id="3.40.47.10:FF:000019">
    <property type="entry name" value="Polyketide synthase type I"/>
    <property type="match status" value="1"/>
</dbReference>
<dbReference type="InterPro" id="IPR050091">
    <property type="entry name" value="PKS_NRPS_Biosynth_Enz"/>
</dbReference>
<dbReference type="InterPro" id="IPR049900">
    <property type="entry name" value="PKS_mFAS_DH"/>
</dbReference>
<dbReference type="InterPro" id="IPR036736">
    <property type="entry name" value="ACP-like_sf"/>
</dbReference>
<keyword evidence="14" id="KW-1185">Reference proteome</keyword>
<dbReference type="SUPFAM" id="SSF53901">
    <property type="entry name" value="Thiolase-like"/>
    <property type="match status" value="1"/>
</dbReference>
<dbReference type="PROSITE" id="PS50075">
    <property type="entry name" value="CARRIER"/>
    <property type="match status" value="1"/>
</dbReference>
<dbReference type="Gene3D" id="3.40.47.10">
    <property type="match status" value="1"/>
</dbReference>
<dbReference type="InterPro" id="IPR018201">
    <property type="entry name" value="Ketoacyl_synth_AS"/>
</dbReference>
<dbReference type="Pfam" id="PF14765">
    <property type="entry name" value="PS-DH"/>
    <property type="match status" value="1"/>
</dbReference>
<dbReference type="PANTHER" id="PTHR43775">
    <property type="entry name" value="FATTY ACID SYNTHASE"/>
    <property type="match status" value="1"/>
</dbReference>
<dbReference type="CDD" id="cd00833">
    <property type="entry name" value="PKS"/>
    <property type="match status" value="1"/>
</dbReference>
<dbReference type="SUPFAM" id="SSF53474">
    <property type="entry name" value="alpha/beta-Hydrolases"/>
    <property type="match status" value="1"/>
</dbReference>
<comment type="caution">
    <text evidence="13">The sequence shown here is derived from an EMBL/GenBank/DDBJ whole genome shotgun (WGS) entry which is preliminary data.</text>
</comment>
<dbReference type="Gene3D" id="3.40.366.10">
    <property type="entry name" value="Malonyl-Coenzyme A Acyl Carrier Protein, domain 2"/>
    <property type="match status" value="2"/>
</dbReference>
<feature type="domain" description="Carrier" evidence="10">
    <location>
        <begin position="1996"/>
        <end position="2071"/>
    </location>
</feature>
<name>A0A7W7WEQ3_9ACTN</name>
<dbReference type="Proteomes" id="UP000534286">
    <property type="component" value="Unassembled WGS sequence"/>
</dbReference>
<dbReference type="Pfam" id="PF21089">
    <property type="entry name" value="PKS_DH_N"/>
    <property type="match status" value="1"/>
</dbReference>
<dbReference type="InterPro" id="IPR014043">
    <property type="entry name" value="Acyl_transferase_dom"/>
</dbReference>
<dbReference type="GO" id="GO:0004312">
    <property type="term" value="F:fatty acid synthase activity"/>
    <property type="evidence" value="ECO:0007669"/>
    <property type="project" value="TreeGrafter"/>
</dbReference>
<dbReference type="InterPro" id="IPR036291">
    <property type="entry name" value="NAD(P)-bd_dom_sf"/>
</dbReference>
<comment type="cofactor">
    <cofactor evidence="1">
        <name>pantetheine 4'-phosphate</name>
        <dbReference type="ChEBI" id="CHEBI:47942"/>
    </cofactor>
</comment>
<dbReference type="PROSITE" id="PS00606">
    <property type="entry name" value="KS3_1"/>
    <property type="match status" value="1"/>
</dbReference>
<dbReference type="InterPro" id="IPR020841">
    <property type="entry name" value="PKS_Beta-ketoAc_synthase_dom"/>
</dbReference>
<dbReference type="PROSITE" id="PS52004">
    <property type="entry name" value="KS3_2"/>
    <property type="match status" value="1"/>
</dbReference>